<protein>
    <submittedName>
        <fullName evidence="1">Uncharacterized protein</fullName>
    </submittedName>
</protein>
<accession>R7QSM8</accession>
<reference evidence="2" key="1">
    <citation type="journal article" date="2013" name="Proc. Natl. Acad. Sci. U.S.A.">
        <title>Genome structure and metabolic features in the red seaweed Chondrus crispus shed light on evolution of the Archaeplastida.</title>
        <authorList>
            <person name="Collen J."/>
            <person name="Porcel B."/>
            <person name="Carre W."/>
            <person name="Ball S.G."/>
            <person name="Chaparro C."/>
            <person name="Tonon T."/>
            <person name="Barbeyron T."/>
            <person name="Michel G."/>
            <person name="Noel B."/>
            <person name="Valentin K."/>
            <person name="Elias M."/>
            <person name="Artiguenave F."/>
            <person name="Arun A."/>
            <person name="Aury J.M."/>
            <person name="Barbosa-Neto J.F."/>
            <person name="Bothwell J.H."/>
            <person name="Bouget F.Y."/>
            <person name="Brillet L."/>
            <person name="Cabello-Hurtado F."/>
            <person name="Capella-Gutierrez S."/>
            <person name="Charrier B."/>
            <person name="Cladiere L."/>
            <person name="Cock J.M."/>
            <person name="Coelho S.M."/>
            <person name="Colleoni C."/>
            <person name="Czjzek M."/>
            <person name="Da Silva C."/>
            <person name="Delage L."/>
            <person name="Denoeud F."/>
            <person name="Deschamps P."/>
            <person name="Dittami S.M."/>
            <person name="Gabaldon T."/>
            <person name="Gachon C.M."/>
            <person name="Groisillier A."/>
            <person name="Herve C."/>
            <person name="Jabbari K."/>
            <person name="Katinka M."/>
            <person name="Kloareg B."/>
            <person name="Kowalczyk N."/>
            <person name="Labadie K."/>
            <person name="Leblanc C."/>
            <person name="Lopez P.J."/>
            <person name="McLachlan D.H."/>
            <person name="Meslet-Cladiere L."/>
            <person name="Moustafa A."/>
            <person name="Nehr Z."/>
            <person name="Nyvall Collen P."/>
            <person name="Panaud O."/>
            <person name="Partensky F."/>
            <person name="Poulain J."/>
            <person name="Rensing S.A."/>
            <person name="Rousvoal S."/>
            <person name="Samson G."/>
            <person name="Symeonidi A."/>
            <person name="Weissenbach J."/>
            <person name="Zambounis A."/>
            <person name="Wincker P."/>
            <person name="Boyen C."/>
        </authorList>
    </citation>
    <scope>NUCLEOTIDE SEQUENCE [LARGE SCALE GENOMIC DNA]</scope>
    <source>
        <strain evidence="2">cv. Stackhouse</strain>
    </source>
</reference>
<dbReference type="Gramene" id="CDF40753">
    <property type="protein sequence ID" value="CDF40753"/>
    <property type="gene ID" value="CHC_T00000862001"/>
</dbReference>
<dbReference type="AlphaFoldDB" id="R7QSM8"/>
<dbReference type="EMBL" id="HG002239">
    <property type="protein sequence ID" value="CDF40753.1"/>
    <property type="molecule type" value="Genomic_DNA"/>
</dbReference>
<name>R7QSM8_CHOCR</name>
<keyword evidence="2" id="KW-1185">Reference proteome</keyword>
<dbReference type="Proteomes" id="UP000012073">
    <property type="component" value="Unassembled WGS sequence"/>
</dbReference>
<dbReference type="KEGG" id="ccp:CHC_T00000862001"/>
<organism evidence="1 2">
    <name type="scientific">Chondrus crispus</name>
    <name type="common">Carrageen Irish moss</name>
    <name type="synonym">Polymorpha crispa</name>
    <dbReference type="NCBI Taxonomy" id="2769"/>
    <lineage>
        <taxon>Eukaryota</taxon>
        <taxon>Rhodophyta</taxon>
        <taxon>Florideophyceae</taxon>
        <taxon>Rhodymeniophycidae</taxon>
        <taxon>Gigartinales</taxon>
        <taxon>Gigartinaceae</taxon>
        <taxon>Chondrus</taxon>
    </lineage>
</organism>
<sequence>MDSRFRSNTNPALLEARRLRQEKDVELARSLQEDRKRNLEEQSLAAAKRAAEKTQKLVAVVRLPDELLEDSVEALTSALRVAGGARIARRFSGRGKLRSVADS</sequence>
<evidence type="ECO:0000313" key="1">
    <source>
        <dbReference type="EMBL" id="CDF40753.1"/>
    </source>
</evidence>
<dbReference type="RefSeq" id="XP_005711047.1">
    <property type="nucleotide sequence ID" value="XM_005710990.1"/>
</dbReference>
<proteinExistence type="predicted"/>
<dbReference type="GeneID" id="17318765"/>
<evidence type="ECO:0000313" key="2">
    <source>
        <dbReference type="Proteomes" id="UP000012073"/>
    </source>
</evidence>
<gene>
    <name evidence="1" type="ORF">CHC_T00000862001</name>
</gene>